<reference evidence="2" key="1">
    <citation type="submission" date="2021-02" db="EMBL/GenBank/DDBJ databases">
        <authorList>
            <person name="Nowell W R."/>
        </authorList>
    </citation>
    <scope>NUCLEOTIDE SEQUENCE</scope>
</reference>
<evidence type="ECO:0000313" key="1">
    <source>
        <dbReference type="EMBL" id="CAF1026577.1"/>
    </source>
</evidence>
<organism evidence="2 5">
    <name type="scientific">Didymodactylos carnosus</name>
    <dbReference type="NCBI Taxonomy" id="1234261"/>
    <lineage>
        <taxon>Eukaryota</taxon>
        <taxon>Metazoa</taxon>
        <taxon>Spiralia</taxon>
        <taxon>Gnathifera</taxon>
        <taxon>Rotifera</taxon>
        <taxon>Eurotatoria</taxon>
        <taxon>Bdelloidea</taxon>
        <taxon>Philodinida</taxon>
        <taxon>Philodinidae</taxon>
        <taxon>Didymodactylos</taxon>
    </lineage>
</organism>
<proteinExistence type="predicted"/>
<dbReference type="Proteomes" id="UP000663829">
    <property type="component" value="Unassembled WGS sequence"/>
</dbReference>
<gene>
    <name evidence="2" type="ORF">GPM918_LOCUS16022</name>
    <name evidence="1" type="ORF">OVA965_LOCUS15775</name>
    <name evidence="4" type="ORF">SRO942_LOCUS16022</name>
    <name evidence="3" type="ORF">TMI583_LOCUS15784</name>
</gene>
<name>A0A814K3R4_9BILA</name>
<evidence type="ECO:0000313" key="2">
    <source>
        <dbReference type="EMBL" id="CAF1045838.1"/>
    </source>
</evidence>
<accession>A0A814K3R4</accession>
<dbReference type="EMBL" id="CAJOBC010004131">
    <property type="protein sequence ID" value="CAF3815762.1"/>
    <property type="molecule type" value="Genomic_DNA"/>
</dbReference>
<dbReference type="Proteomes" id="UP000682733">
    <property type="component" value="Unassembled WGS sequence"/>
</dbReference>
<dbReference type="EMBL" id="CAJOBA010007183">
    <property type="protein sequence ID" value="CAF3795033.1"/>
    <property type="molecule type" value="Genomic_DNA"/>
</dbReference>
<dbReference type="EMBL" id="CAJNOQ010004131">
    <property type="protein sequence ID" value="CAF1045838.1"/>
    <property type="molecule type" value="Genomic_DNA"/>
</dbReference>
<evidence type="ECO:0000313" key="5">
    <source>
        <dbReference type="Proteomes" id="UP000663829"/>
    </source>
</evidence>
<dbReference type="Proteomes" id="UP000681722">
    <property type="component" value="Unassembled WGS sequence"/>
</dbReference>
<keyword evidence="5" id="KW-1185">Reference proteome</keyword>
<evidence type="ECO:0000313" key="3">
    <source>
        <dbReference type="EMBL" id="CAF3795033.1"/>
    </source>
</evidence>
<comment type="caution">
    <text evidence="2">The sequence shown here is derived from an EMBL/GenBank/DDBJ whole genome shotgun (WGS) entry which is preliminary data.</text>
</comment>
<protein>
    <submittedName>
        <fullName evidence="2">Uncharacterized protein</fullName>
    </submittedName>
</protein>
<sequence length="192" mass="21255">MSEKLRSPSQPINFNRQSNNNGFELPYSQCESGVFNFYRIHQGRKRIVFNDELDASTLSALTPMVDKSSSSTPWSPFIDCIINSKNNNAPDIINSISKNMKNMLNTSITTSSLPISTSSASLVSNSLIANKTSTSSITPKSIHTASSSGTLTDLVRNVINKDTFSMILDRQTRLYSRSLTQKELNHLVPQSM</sequence>
<evidence type="ECO:0000313" key="4">
    <source>
        <dbReference type="EMBL" id="CAF3815762.1"/>
    </source>
</evidence>
<dbReference type="Proteomes" id="UP000677228">
    <property type="component" value="Unassembled WGS sequence"/>
</dbReference>
<dbReference type="AlphaFoldDB" id="A0A814K3R4"/>
<dbReference type="EMBL" id="CAJNOK010007171">
    <property type="protein sequence ID" value="CAF1026577.1"/>
    <property type="molecule type" value="Genomic_DNA"/>
</dbReference>